<dbReference type="Proteomes" id="UP001367508">
    <property type="component" value="Unassembled WGS sequence"/>
</dbReference>
<gene>
    <name evidence="2" type="ORF">VNO77_34275</name>
</gene>
<organism evidence="2 3">
    <name type="scientific">Canavalia gladiata</name>
    <name type="common">Sword bean</name>
    <name type="synonym">Dolichos gladiatus</name>
    <dbReference type="NCBI Taxonomy" id="3824"/>
    <lineage>
        <taxon>Eukaryota</taxon>
        <taxon>Viridiplantae</taxon>
        <taxon>Streptophyta</taxon>
        <taxon>Embryophyta</taxon>
        <taxon>Tracheophyta</taxon>
        <taxon>Spermatophyta</taxon>
        <taxon>Magnoliopsida</taxon>
        <taxon>eudicotyledons</taxon>
        <taxon>Gunneridae</taxon>
        <taxon>Pentapetalae</taxon>
        <taxon>rosids</taxon>
        <taxon>fabids</taxon>
        <taxon>Fabales</taxon>
        <taxon>Fabaceae</taxon>
        <taxon>Papilionoideae</taxon>
        <taxon>50 kb inversion clade</taxon>
        <taxon>NPAAA clade</taxon>
        <taxon>indigoferoid/millettioid clade</taxon>
        <taxon>Phaseoleae</taxon>
        <taxon>Canavalia</taxon>
    </lineage>
</organism>
<evidence type="ECO:0000313" key="2">
    <source>
        <dbReference type="EMBL" id="KAK7315707.1"/>
    </source>
</evidence>
<accession>A0AAN9PZ43</accession>
<keyword evidence="3" id="KW-1185">Reference proteome</keyword>
<comment type="caution">
    <text evidence="2">The sequence shown here is derived from an EMBL/GenBank/DDBJ whole genome shotgun (WGS) entry which is preliminary data.</text>
</comment>
<keyword evidence="1" id="KW-0472">Membrane</keyword>
<evidence type="ECO:0000256" key="1">
    <source>
        <dbReference type="SAM" id="Phobius"/>
    </source>
</evidence>
<feature type="transmembrane region" description="Helical" evidence="1">
    <location>
        <begin position="68"/>
        <end position="96"/>
    </location>
</feature>
<protein>
    <submittedName>
        <fullName evidence="2">Uncharacterized protein</fullName>
    </submittedName>
</protein>
<sequence>MIAPCRLYLGFLYELFKSISLVNRSSYLDSGLERENVVRLHYRWGLHETRLPYGLEGASLPPPLDPNWIARAINGVTILAAFATHTAVFHIGYYLAILTPMMACRNTSSMVVTTMRMVLRPEKSLRFP</sequence>
<evidence type="ECO:0000313" key="3">
    <source>
        <dbReference type="Proteomes" id="UP001367508"/>
    </source>
</evidence>
<proteinExistence type="predicted"/>
<name>A0AAN9PZ43_CANGL</name>
<dbReference type="AlphaFoldDB" id="A0AAN9PZ43"/>
<dbReference type="EMBL" id="JAYMYQ010000008">
    <property type="protein sequence ID" value="KAK7315707.1"/>
    <property type="molecule type" value="Genomic_DNA"/>
</dbReference>
<keyword evidence="1" id="KW-0812">Transmembrane</keyword>
<keyword evidence="1" id="KW-1133">Transmembrane helix</keyword>
<reference evidence="2 3" key="1">
    <citation type="submission" date="2024-01" db="EMBL/GenBank/DDBJ databases">
        <title>The genomes of 5 underutilized Papilionoideae crops provide insights into root nodulation and disease resistanc.</title>
        <authorList>
            <person name="Jiang F."/>
        </authorList>
    </citation>
    <scope>NUCLEOTIDE SEQUENCE [LARGE SCALE GENOMIC DNA]</scope>
    <source>
        <strain evidence="2">LVBAO_FW01</strain>
        <tissue evidence="2">Leaves</tissue>
    </source>
</reference>